<dbReference type="FunFam" id="2.40.110.10:FF:000002">
    <property type="entry name" value="Acyl-CoA dehydrogenase fadE12"/>
    <property type="match status" value="1"/>
</dbReference>
<dbReference type="EMBL" id="SBLC01000016">
    <property type="protein sequence ID" value="RWY40438.1"/>
    <property type="molecule type" value="Genomic_DNA"/>
</dbReference>
<dbReference type="OrthoDB" id="9775090at2"/>
<evidence type="ECO:0000256" key="6">
    <source>
        <dbReference type="ARBA" id="ARBA00023002"/>
    </source>
</evidence>
<dbReference type="AlphaFoldDB" id="A0A3S3V250"/>
<dbReference type="InterPro" id="IPR006091">
    <property type="entry name" value="Acyl-CoA_Oxase/DH_mid-dom"/>
</dbReference>
<evidence type="ECO:0000256" key="8">
    <source>
        <dbReference type="ARBA" id="ARBA00040394"/>
    </source>
</evidence>
<dbReference type="Gene3D" id="1.20.140.10">
    <property type="entry name" value="Butyryl-CoA Dehydrogenase, subunit A, domain 3"/>
    <property type="match status" value="1"/>
</dbReference>
<dbReference type="Pfam" id="PF02771">
    <property type="entry name" value="Acyl-CoA_dh_N"/>
    <property type="match status" value="1"/>
</dbReference>
<name>A0A3S3V250_9RHOB</name>
<dbReference type="PROSITE" id="PS00073">
    <property type="entry name" value="ACYL_COA_DH_2"/>
    <property type="match status" value="1"/>
</dbReference>
<sequence length="392" mass="43007">MTDFPALPRAFTPEQIQFRASVRRLMESEFAPQTARWREQGFVDPAAMTRLGAEGLLLLWAEEDYGGLGLRDLRFVQVLQEETVRACGAGFFHNAHSMLVGPYLDHFATPEQKARWLPGAVSGEVILGIAMTEPDTGSDLAAIRTKAEDMGDHWRLNGAKTFISYGVTGSLFVVAAKTGTGRGQISLFLVPSDAPGFSRGQHLKKIGLHEQDTGEILFTDLRLPKDALLGQEGQGFAHMTKLLAVERLMSAITSQAHAQTAFDLTHQYLLDRRAFGKPIGAFQNSRFRMAEMRAKLDAMQAFVDACVLEANEGALSPEASAAAKYATSVLEGEVMDQCLQFHGGMGFMEETRVARMWTDARIARIYAGTNEIMLEIIGRSLGLGDPRPAKPQ</sequence>
<dbReference type="Gene3D" id="1.10.540.10">
    <property type="entry name" value="Acyl-CoA dehydrogenase/oxidase, N-terminal domain"/>
    <property type="match status" value="1"/>
</dbReference>
<proteinExistence type="inferred from homology"/>
<dbReference type="InterPro" id="IPR046373">
    <property type="entry name" value="Acyl-CoA_Oxase/DH_mid-dom_sf"/>
</dbReference>
<dbReference type="SUPFAM" id="SSF56645">
    <property type="entry name" value="Acyl-CoA dehydrogenase NM domain-like"/>
    <property type="match status" value="1"/>
</dbReference>
<evidence type="ECO:0000259" key="13">
    <source>
        <dbReference type="Pfam" id="PF02771"/>
    </source>
</evidence>
<dbReference type="GO" id="GO:0003995">
    <property type="term" value="F:acyl-CoA dehydrogenase activity"/>
    <property type="evidence" value="ECO:0007669"/>
    <property type="project" value="InterPro"/>
</dbReference>
<evidence type="ECO:0000256" key="10">
    <source>
        <dbReference type="RuleBase" id="RU362125"/>
    </source>
</evidence>
<dbReference type="InterPro" id="IPR037069">
    <property type="entry name" value="AcylCoA_DH/ox_N_sf"/>
</dbReference>
<dbReference type="GO" id="GO:0005737">
    <property type="term" value="C:cytoplasm"/>
    <property type="evidence" value="ECO:0007669"/>
    <property type="project" value="TreeGrafter"/>
</dbReference>
<dbReference type="Gene3D" id="2.40.110.10">
    <property type="entry name" value="Butyryl-CoA Dehydrogenase, subunit A, domain 2"/>
    <property type="match status" value="1"/>
</dbReference>
<keyword evidence="4 10" id="KW-0285">Flavoprotein</keyword>
<evidence type="ECO:0000256" key="3">
    <source>
        <dbReference type="ARBA" id="ARBA00009347"/>
    </source>
</evidence>
<gene>
    <name evidence="14" type="ORF">EP867_12265</name>
</gene>
<dbReference type="Pfam" id="PF02770">
    <property type="entry name" value="Acyl-CoA_dh_M"/>
    <property type="match status" value="1"/>
</dbReference>
<dbReference type="InterPro" id="IPR006089">
    <property type="entry name" value="Acyl-CoA_DH_CS"/>
</dbReference>
<comment type="function">
    <text evidence="7">Catalyzes the dehydrogenation at the alpha-beta position of ACP-bound acyl chains. This results in the introduction of a double bond in the lipidic chain, which is further transferred to the epsilon-amino group of lysine residue in the mycobactin core by MbtK.</text>
</comment>
<evidence type="ECO:0000256" key="9">
    <source>
        <dbReference type="ARBA" id="ARBA00042660"/>
    </source>
</evidence>
<dbReference type="FunFam" id="1.20.140.10:FF:000001">
    <property type="entry name" value="Acyl-CoA dehydrogenase"/>
    <property type="match status" value="1"/>
</dbReference>
<comment type="similarity">
    <text evidence="3 10">Belongs to the acyl-CoA dehydrogenase family.</text>
</comment>
<dbReference type="InterPro" id="IPR036250">
    <property type="entry name" value="AcylCo_DH-like_C"/>
</dbReference>
<dbReference type="InterPro" id="IPR013786">
    <property type="entry name" value="AcylCoA_DH/ox_N"/>
</dbReference>
<comment type="cofactor">
    <cofactor evidence="1 10">
        <name>FAD</name>
        <dbReference type="ChEBI" id="CHEBI:57692"/>
    </cofactor>
</comment>
<evidence type="ECO:0000259" key="12">
    <source>
        <dbReference type="Pfam" id="PF02770"/>
    </source>
</evidence>
<dbReference type="PANTHER" id="PTHR48083:SF20">
    <property type="entry name" value="LONG-CHAIN SPECIFIC ACYL-COA DEHYDROGENASE, MITOCHONDRIAL"/>
    <property type="match status" value="1"/>
</dbReference>
<dbReference type="Proteomes" id="UP000287168">
    <property type="component" value="Unassembled WGS sequence"/>
</dbReference>
<protein>
    <recommendedName>
        <fullName evidence="8">Acyl-[acyl-carrier-protein] dehydrogenase MbtN</fullName>
    </recommendedName>
    <alternativeName>
        <fullName evidence="9">Mycobactin synthase protein N</fullName>
    </alternativeName>
</protein>
<evidence type="ECO:0000256" key="1">
    <source>
        <dbReference type="ARBA" id="ARBA00001974"/>
    </source>
</evidence>
<organism evidence="14 15">
    <name type="scientific">Falsigemmobacter intermedius</name>
    <dbReference type="NCBI Taxonomy" id="1553448"/>
    <lineage>
        <taxon>Bacteria</taxon>
        <taxon>Pseudomonadati</taxon>
        <taxon>Pseudomonadota</taxon>
        <taxon>Alphaproteobacteria</taxon>
        <taxon>Rhodobacterales</taxon>
        <taxon>Paracoccaceae</taxon>
        <taxon>Falsigemmobacter</taxon>
    </lineage>
</organism>
<dbReference type="GO" id="GO:0050660">
    <property type="term" value="F:flavin adenine dinucleotide binding"/>
    <property type="evidence" value="ECO:0007669"/>
    <property type="project" value="InterPro"/>
</dbReference>
<dbReference type="InterPro" id="IPR050741">
    <property type="entry name" value="Acyl-CoA_dehydrogenase"/>
</dbReference>
<evidence type="ECO:0000259" key="11">
    <source>
        <dbReference type="Pfam" id="PF00441"/>
    </source>
</evidence>
<keyword evidence="5 10" id="KW-0274">FAD</keyword>
<accession>A0A3S3V250</accession>
<dbReference type="InterPro" id="IPR009075">
    <property type="entry name" value="AcylCo_DH/oxidase_C"/>
</dbReference>
<dbReference type="RefSeq" id="WP_128489618.1">
    <property type="nucleotide sequence ID" value="NZ_JBHLXB010000001.1"/>
</dbReference>
<dbReference type="Pfam" id="PF00441">
    <property type="entry name" value="Acyl-CoA_dh_1"/>
    <property type="match status" value="1"/>
</dbReference>
<evidence type="ECO:0000256" key="4">
    <source>
        <dbReference type="ARBA" id="ARBA00022630"/>
    </source>
</evidence>
<dbReference type="InterPro" id="IPR009100">
    <property type="entry name" value="AcylCoA_DH/oxidase_NM_dom_sf"/>
</dbReference>
<evidence type="ECO:0000256" key="5">
    <source>
        <dbReference type="ARBA" id="ARBA00022827"/>
    </source>
</evidence>
<comment type="pathway">
    <text evidence="2">Siderophore biosynthesis; mycobactin biosynthesis.</text>
</comment>
<feature type="domain" description="Acyl-CoA oxidase/dehydrogenase middle" evidence="12">
    <location>
        <begin position="129"/>
        <end position="220"/>
    </location>
</feature>
<dbReference type="GO" id="GO:0033539">
    <property type="term" value="P:fatty acid beta-oxidation using acyl-CoA dehydrogenase"/>
    <property type="evidence" value="ECO:0007669"/>
    <property type="project" value="TreeGrafter"/>
</dbReference>
<reference evidence="14 15" key="1">
    <citation type="journal article" date="2015" name="Int. J. Syst. Evol. Microbiol.">
        <title>Gemmobacter intermedius sp. nov., isolated from a white stork (Ciconia ciconia).</title>
        <authorList>
            <person name="Kampfer P."/>
            <person name="Jerzak L."/>
            <person name="Wilharm G."/>
            <person name="Golke J."/>
            <person name="Busse H.J."/>
            <person name="Glaeser S.P."/>
        </authorList>
    </citation>
    <scope>NUCLEOTIDE SEQUENCE [LARGE SCALE GENOMIC DNA]</scope>
    <source>
        <strain evidence="14 15">119/4</strain>
    </source>
</reference>
<keyword evidence="6 10" id="KW-0560">Oxidoreductase</keyword>
<evidence type="ECO:0000313" key="15">
    <source>
        <dbReference type="Proteomes" id="UP000287168"/>
    </source>
</evidence>
<evidence type="ECO:0000256" key="7">
    <source>
        <dbReference type="ARBA" id="ARBA00037085"/>
    </source>
</evidence>
<evidence type="ECO:0000313" key="14">
    <source>
        <dbReference type="EMBL" id="RWY40438.1"/>
    </source>
</evidence>
<dbReference type="SUPFAM" id="SSF47203">
    <property type="entry name" value="Acyl-CoA dehydrogenase C-terminal domain-like"/>
    <property type="match status" value="1"/>
</dbReference>
<feature type="domain" description="Acyl-CoA dehydrogenase/oxidase N-terminal" evidence="13">
    <location>
        <begin position="12"/>
        <end position="124"/>
    </location>
</feature>
<feature type="domain" description="Acyl-CoA dehydrogenase/oxidase C-terminal" evidence="11">
    <location>
        <begin position="233"/>
        <end position="381"/>
    </location>
</feature>
<comment type="caution">
    <text evidence="14">The sequence shown here is derived from an EMBL/GenBank/DDBJ whole genome shotgun (WGS) entry which is preliminary data.</text>
</comment>
<keyword evidence="15" id="KW-1185">Reference proteome</keyword>
<dbReference type="PANTHER" id="PTHR48083">
    <property type="entry name" value="MEDIUM-CHAIN SPECIFIC ACYL-COA DEHYDROGENASE, MITOCHONDRIAL-RELATED"/>
    <property type="match status" value="1"/>
</dbReference>
<evidence type="ECO:0000256" key="2">
    <source>
        <dbReference type="ARBA" id="ARBA00005102"/>
    </source>
</evidence>